<accession>A0A2T0B167</accession>
<dbReference type="Proteomes" id="UP000239706">
    <property type="component" value="Unassembled WGS sequence"/>
</dbReference>
<feature type="domain" description="Calcineurin-like phosphoesterase" evidence="3">
    <location>
        <begin position="7"/>
        <end position="158"/>
    </location>
</feature>
<keyword evidence="5" id="KW-1185">Reference proteome</keyword>
<dbReference type="NCBIfam" id="TIGR00040">
    <property type="entry name" value="yfcE"/>
    <property type="match status" value="1"/>
</dbReference>
<comment type="similarity">
    <text evidence="1 2">Belongs to the metallophosphoesterase superfamily. YfcE family.</text>
</comment>
<dbReference type="AlphaFoldDB" id="A0A2T0B167"/>
<sequence length="169" mass="19590">MIEGEVLKIGIISDTHITKHGDNINKIIDKYFKDVDMIIHVGDFNSMDVINNIKKKKKFMGVFGNNDSSTVKQYLKEKDIINIEGYKIGMFHGHGDKKTSIERAYDEFKDSKVDIIIFGHSHQPIIKTKNKILMINPGSPSRKLKERWYSYIVLELDKKKIEAKIVFFN</sequence>
<dbReference type="InterPro" id="IPR000979">
    <property type="entry name" value="Phosphodiesterase_MJ0936/Vps29"/>
</dbReference>
<dbReference type="InterPro" id="IPR024654">
    <property type="entry name" value="Calcineurin-like_PHP_lpxH"/>
</dbReference>
<dbReference type="Pfam" id="PF12850">
    <property type="entry name" value="Metallophos_2"/>
    <property type="match status" value="1"/>
</dbReference>
<gene>
    <name evidence="4" type="ORF">CLLI_23670</name>
</gene>
<keyword evidence="2" id="KW-0479">Metal-binding</keyword>
<evidence type="ECO:0000313" key="5">
    <source>
        <dbReference type="Proteomes" id="UP000239706"/>
    </source>
</evidence>
<dbReference type="RefSeq" id="WP_106064414.1">
    <property type="nucleotide sequence ID" value="NZ_PVXO01000065.1"/>
</dbReference>
<dbReference type="InterPro" id="IPR053193">
    <property type="entry name" value="MetalloPDE_YfcE-like"/>
</dbReference>
<dbReference type="Gene3D" id="3.60.21.10">
    <property type="match status" value="1"/>
</dbReference>
<evidence type="ECO:0000259" key="3">
    <source>
        <dbReference type="Pfam" id="PF12850"/>
    </source>
</evidence>
<dbReference type="PANTHER" id="PTHR43165:SF1">
    <property type="entry name" value="PHOSPHODIESTERASE MJ0936"/>
    <property type="match status" value="1"/>
</dbReference>
<protein>
    <recommendedName>
        <fullName evidence="2">Phosphoesterase</fullName>
        <ecNumber evidence="2">3.1.4.-</ecNumber>
    </recommendedName>
</protein>
<comment type="caution">
    <text evidence="4">The sequence shown here is derived from an EMBL/GenBank/DDBJ whole genome shotgun (WGS) entry which is preliminary data.</text>
</comment>
<name>A0A2T0B167_9CLOT</name>
<dbReference type="OrthoDB" id="9800565at2"/>
<dbReference type="SUPFAM" id="SSF56300">
    <property type="entry name" value="Metallo-dependent phosphatases"/>
    <property type="match status" value="1"/>
</dbReference>
<dbReference type="InterPro" id="IPR029052">
    <property type="entry name" value="Metallo-depent_PP-like"/>
</dbReference>
<proteinExistence type="inferred from homology"/>
<dbReference type="GO" id="GO:0016787">
    <property type="term" value="F:hydrolase activity"/>
    <property type="evidence" value="ECO:0007669"/>
    <property type="project" value="UniProtKB-UniRule"/>
</dbReference>
<organism evidence="4 5">
    <name type="scientific">Clostridium liquoris</name>
    <dbReference type="NCBI Taxonomy" id="1289519"/>
    <lineage>
        <taxon>Bacteria</taxon>
        <taxon>Bacillati</taxon>
        <taxon>Bacillota</taxon>
        <taxon>Clostridia</taxon>
        <taxon>Eubacteriales</taxon>
        <taxon>Clostridiaceae</taxon>
        <taxon>Clostridium</taxon>
    </lineage>
</organism>
<dbReference type="GO" id="GO:0046872">
    <property type="term" value="F:metal ion binding"/>
    <property type="evidence" value="ECO:0007669"/>
    <property type="project" value="UniProtKB-KW"/>
</dbReference>
<evidence type="ECO:0000256" key="2">
    <source>
        <dbReference type="RuleBase" id="RU362039"/>
    </source>
</evidence>
<evidence type="ECO:0000313" key="4">
    <source>
        <dbReference type="EMBL" id="PRR77383.1"/>
    </source>
</evidence>
<comment type="cofactor">
    <cofactor evidence="2">
        <name>a divalent metal cation</name>
        <dbReference type="ChEBI" id="CHEBI:60240"/>
    </cofactor>
</comment>
<dbReference type="EC" id="3.1.4.-" evidence="2"/>
<evidence type="ECO:0000256" key="1">
    <source>
        <dbReference type="ARBA" id="ARBA00008950"/>
    </source>
</evidence>
<dbReference type="EMBL" id="PVXO01000065">
    <property type="protein sequence ID" value="PRR77383.1"/>
    <property type="molecule type" value="Genomic_DNA"/>
</dbReference>
<reference evidence="4 5" key="1">
    <citation type="submission" date="2018-03" db="EMBL/GenBank/DDBJ databases">
        <title>Genome sequence of Clostridium liquoris DSM 100320.</title>
        <authorList>
            <person name="Poehlein A."/>
            <person name="Daniel R."/>
        </authorList>
    </citation>
    <scope>NUCLEOTIDE SEQUENCE [LARGE SCALE GENOMIC DNA]</scope>
    <source>
        <strain evidence="4 5">DSM 100320</strain>
    </source>
</reference>
<dbReference type="PANTHER" id="PTHR43165">
    <property type="entry name" value="METALLOPHOSPHOESTERASE"/>
    <property type="match status" value="1"/>
</dbReference>